<feature type="transmembrane region" description="Helical" evidence="6">
    <location>
        <begin position="112"/>
        <end position="129"/>
    </location>
</feature>
<dbReference type="InterPro" id="IPR037185">
    <property type="entry name" value="EmrE-like"/>
</dbReference>
<feature type="transmembrane region" description="Helical" evidence="6">
    <location>
        <begin position="226"/>
        <end position="243"/>
    </location>
</feature>
<dbReference type="Proteomes" id="UP000266934">
    <property type="component" value="Chromosome"/>
</dbReference>
<feature type="transmembrane region" description="Helical" evidence="6">
    <location>
        <begin position="23"/>
        <end position="42"/>
    </location>
</feature>
<evidence type="ECO:0000313" key="8">
    <source>
        <dbReference type="EMBL" id="BBF94112.1"/>
    </source>
</evidence>
<feature type="transmembrane region" description="Helical" evidence="6">
    <location>
        <begin position="89"/>
        <end position="106"/>
    </location>
</feature>
<protein>
    <submittedName>
        <fullName evidence="8">Transporter RarD family, DMT superfamily protein</fullName>
    </submittedName>
</protein>
<dbReference type="EMBL" id="AP018907">
    <property type="protein sequence ID" value="BBF94112.1"/>
    <property type="molecule type" value="Genomic_DNA"/>
</dbReference>
<comment type="similarity">
    <text evidence="2">Belongs to the drug/metabolite transporter (DMT) superfamily. 10 TMS drug/metabolite exporter (DME) (TC 2.A.7.3) family.</text>
</comment>
<keyword evidence="5 6" id="KW-0472">Membrane</keyword>
<dbReference type="AlphaFoldDB" id="A0A348G3H9"/>
<evidence type="ECO:0000256" key="3">
    <source>
        <dbReference type="ARBA" id="ARBA00022692"/>
    </source>
</evidence>
<dbReference type="PANTHER" id="PTHR22911:SF6">
    <property type="entry name" value="SOLUTE CARRIER FAMILY 35 MEMBER G1"/>
    <property type="match status" value="1"/>
</dbReference>
<dbReference type="Pfam" id="PF00892">
    <property type="entry name" value="EamA"/>
    <property type="match status" value="2"/>
</dbReference>
<keyword evidence="3 6" id="KW-0812">Transmembrane</keyword>
<feature type="transmembrane region" description="Helical" evidence="6">
    <location>
        <begin position="199"/>
        <end position="220"/>
    </location>
</feature>
<evidence type="ECO:0000259" key="7">
    <source>
        <dbReference type="Pfam" id="PF00892"/>
    </source>
</evidence>
<gene>
    <name evidence="8" type="ORF">BLTE_27970</name>
</gene>
<dbReference type="GO" id="GO:0016020">
    <property type="term" value="C:membrane"/>
    <property type="evidence" value="ECO:0007669"/>
    <property type="project" value="UniProtKB-SubCell"/>
</dbReference>
<evidence type="ECO:0000256" key="6">
    <source>
        <dbReference type="SAM" id="Phobius"/>
    </source>
</evidence>
<feature type="domain" description="EamA" evidence="7">
    <location>
        <begin position="20"/>
        <end position="153"/>
    </location>
</feature>
<feature type="transmembrane region" description="Helical" evidence="6">
    <location>
        <begin position="166"/>
        <end position="187"/>
    </location>
</feature>
<accession>A0A348G3H9</accession>
<dbReference type="KEGG" id="blag:BLTE_27970"/>
<comment type="subcellular location">
    <subcellularLocation>
        <location evidence="1">Membrane</location>
        <topology evidence="1">Multi-pass membrane protein</topology>
    </subcellularLocation>
</comment>
<organism evidence="8 9">
    <name type="scientific">Blastochloris tepida</name>
    <dbReference type="NCBI Taxonomy" id="2233851"/>
    <lineage>
        <taxon>Bacteria</taxon>
        <taxon>Pseudomonadati</taxon>
        <taxon>Pseudomonadota</taxon>
        <taxon>Alphaproteobacteria</taxon>
        <taxon>Hyphomicrobiales</taxon>
        <taxon>Blastochloridaceae</taxon>
        <taxon>Blastochloris</taxon>
    </lineage>
</organism>
<sequence>MRYACLTSCSDPAAMTLPLKGMLLKLLAVFCFTGLSGLVRHIGTAVPAGEVVCFRAFFTIVPLLAWLAYEGELKTALRTQHPLGHFFRGLTGICAMFFMFTGLALLPLAEATAISFAMPLISVAFAALFLKEKVRLFRWSAVAVGLAGVLIILWPRFGGGDLTSTAAIGALASLIGAVLSAGAVVQIRRLTYTETTGAIVFYFALYSTLMALATAPFGWVVPDIETTAALIATGLLGGVAQILMTQSYRYADASLLAPFDYTAIIWATALGWVAFREVPGPMVLVGAAIVVGAGLAVIWRERRLGLKRSRERQAATPE</sequence>
<dbReference type="PANTHER" id="PTHR22911">
    <property type="entry name" value="ACYL-MALONYL CONDENSING ENZYME-RELATED"/>
    <property type="match status" value="1"/>
</dbReference>
<keyword evidence="4 6" id="KW-1133">Transmembrane helix</keyword>
<evidence type="ECO:0000256" key="4">
    <source>
        <dbReference type="ARBA" id="ARBA00022989"/>
    </source>
</evidence>
<evidence type="ECO:0000256" key="2">
    <source>
        <dbReference type="ARBA" id="ARBA00009853"/>
    </source>
</evidence>
<feature type="transmembrane region" description="Helical" evidence="6">
    <location>
        <begin position="136"/>
        <end position="154"/>
    </location>
</feature>
<name>A0A348G3H9_9HYPH</name>
<reference evidence="8 9" key="1">
    <citation type="submission" date="2018-08" db="EMBL/GenBank/DDBJ databases">
        <title>Complete genome sequencing of Blastochloris tepida GI.</title>
        <authorList>
            <person name="Tsukatani Y."/>
            <person name="Mori H."/>
        </authorList>
    </citation>
    <scope>NUCLEOTIDE SEQUENCE [LARGE SCALE GENOMIC DNA]</scope>
    <source>
        <strain evidence="8 9">GI</strain>
    </source>
</reference>
<dbReference type="InterPro" id="IPR000620">
    <property type="entry name" value="EamA_dom"/>
</dbReference>
<feature type="transmembrane region" description="Helical" evidence="6">
    <location>
        <begin position="255"/>
        <end position="275"/>
    </location>
</feature>
<feature type="transmembrane region" description="Helical" evidence="6">
    <location>
        <begin position="48"/>
        <end position="69"/>
    </location>
</feature>
<evidence type="ECO:0000313" key="9">
    <source>
        <dbReference type="Proteomes" id="UP000266934"/>
    </source>
</evidence>
<evidence type="ECO:0000256" key="1">
    <source>
        <dbReference type="ARBA" id="ARBA00004141"/>
    </source>
</evidence>
<proteinExistence type="inferred from homology"/>
<evidence type="ECO:0000256" key="5">
    <source>
        <dbReference type="ARBA" id="ARBA00023136"/>
    </source>
</evidence>
<feature type="domain" description="EamA" evidence="7">
    <location>
        <begin position="168"/>
        <end position="293"/>
    </location>
</feature>
<keyword evidence="9" id="KW-1185">Reference proteome</keyword>
<dbReference type="SUPFAM" id="SSF103481">
    <property type="entry name" value="Multidrug resistance efflux transporter EmrE"/>
    <property type="match status" value="2"/>
</dbReference>
<feature type="transmembrane region" description="Helical" evidence="6">
    <location>
        <begin position="281"/>
        <end position="299"/>
    </location>
</feature>